<gene>
    <name evidence="1" type="ORF">AAP_03227</name>
</gene>
<name>A0A167Z0X2_9EURO</name>
<dbReference type="InterPro" id="IPR039859">
    <property type="entry name" value="PFA4/ZDH16/20/ERF2-like"/>
</dbReference>
<protein>
    <submittedName>
        <fullName evidence="1">Zinc finger, DHHC-type, palmitoyltransferase</fullName>
    </submittedName>
</protein>
<sequence>MPNLLKVAVPAVSLLIAFLAYSSQILFLYIAPHPLTRDQTIKLNLLVACIWVSYYKACTTDPGNVPPDWMNSEPLPKRSGSHGMTGTDRLRWCRKCNLFKPPRTHHCKTCNK</sequence>
<evidence type="ECO:0000313" key="1">
    <source>
        <dbReference type="EMBL" id="KZZ92008.1"/>
    </source>
</evidence>
<dbReference type="Proteomes" id="UP000242877">
    <property type="component" value="Unassembled WGS sequence"/>
</dbReference>
<dbReference type="GO" id="GO:0016409">
    <property type="term" value="F:palmitoyltransferase activity"/>
    <property type="evidence" value="ECO:0007669"/>
    <property type="project" value="InterPro"/>
</dbReference>
<keyword evidence="1" id="KW-0808">Transferase</keyword>
<dbReference type="PANTHER" id="PTHR12246">
    <property type="entry name" value="PALMITOYLTRANSFERASE ZDHHC16"/>
    <property type="match status" value="1"/>
</dbReference>
<dbReference type="VEuPathDB" id="FungiDB:AAP_03227"/>
<reference evidence="1 2" key="1">
    <citation type="journal article" date="2016" name="Genome Biol. Evol.">
        <title>Divergent and convergent evolution of fungal pathogenicity.</title>
        <authorList>
            <person name="Shang Y."/>
            <person name="Xiao G."/>
            <person name="Zheng P."/>
            <person name="Cen K."/>
            <person name="Zhan S."/>
            <person name="Wang C."/>
        </authorList>
    </citation>
    <scope>NUCLEOTIDE SEQUENCE [LARGE SCALE GENOMIC DNA]</scope>
    <source>
        <strain evidence="1 2">ARSEF 7405</strain>
    </source>
</reference>
<organism evidence="1 2">
    <name type="scientific">Ascosphaera apis ARSEF 7405</name>
    <dbReference type="NCBI Taxonomy" id="392613"/>
    <lineage>
        <taxon>Eukaryota</taxon>
        <taxon>Fungi</taxon>
        <taxon>Dikarya</taxon>
        <taxon>Ascomycota</taxon>
        <taxon>Pezizomycotina</taxon>
        <taxon>Eurotiomycetes</taxon>
        <taxon>Eurotiomycetidae</taxon>
        <taxon>Onygenales</taxon>
        <taxon>Ascosphaeraceae</taxon>
        <taxon>Ascosphaera</taxon>
    </lineage>
</organism>
<evidence type="ECO:0000313" key="2">
    <source>
        <dbReference type="Proteomes" id="UP000242877"/>
    </source>
</evidence>
<comment type="caution">
    <text evidence="1">The sequence shown here is derived from an EMBL/GenBank/DDBJ whole genome shotgun (WGS) entry which is preliminary data.</text>
</comment>
<dbReference type="AlphaFoldDB" id="A0A167Z0X2"/>
<keyword evidence="2" id="KW-1185">Reference proteome</keyword>
<proteinExistence type="predicted"/>
<dbReference type="OrthoDB" id="331948at2759"/>
<accession>A0A167Z0X2</accession>
<dbReference type="EMBL" id="AZGZ01000012">
    <property type="protein sequence ID" value="KZZ92008.1"/>
    <property type="molecule type" value="Genomic_DNA"/>
</dbReference>
<dbReference type="PROSITE" id="PS50216">
    <property type="entry name" value="DHHC"/>
    <property type="match status" value="1"/>
</dbReference>